<evidence type="ECO:0000313" key="2">
    <source>
        <dbReference type="EMBL" id="GAA3970647.1"/>
    </source>
</evidence>
<evidence type="ECO:0000313" key="3">
    <source>
        <dbReference type="Proteomes" id="UP001501337"/>
    </source>
</evidence>
<name>A0ABP7PTA0_9GAMM</name>
<comment type="caution">
    <text evidence="2">The sequence shown here is derived from an EMBL/GenBank/DDBJ whole genome shotgun (WGS) entry which is preliminary data.</text>
</comment>
<dbReference type="Pfam" id="PF01464">
    <property type="entry name" value="SLT"/>
    <property type="match status" value="1"/>
</dbReference>
<dbReference type="RefSeq" id="WP_344807844.1">
    <property type="nucleotide sequence ID" value="NZ_BAABBO010000012.1"/>
</dbReference>
<gene>
    <name evidence="2" type="ORF">GCM10022278_30280</name>
</gene>
<reference evidence="3" key="1">
    <citation type="journal article" date="2019" name="Int. J. Syst. Evol. Microbiol.">
        <title>The Global Catalogue of Microorganisms (GCM) 10K type strain sequencing project: providing services to taxonomists for standard genome sequencing and annotation.</title>
        <authorList>
            <consortium name="The Broad Institute Genomics Platform"/>
            <consortium name="The Broad Institute Genome Sequencing Center for Infectious Disease"/>
            <person name="Wu L."/>
            <person name="Ma J."/>
        </authorList>
    </citation>
    <scope>NUCLEOTIDE SEQUENCE [LARGE SCALE GENOMIC DNA]</scope>
    <source>
        <strain evidence="3">JCM 17555</strain>
    </source>
</reference>
<feature type="domain" description="Transglycosylase SLT" evidence="1">
    <location>
        <begin position="204"/>
        <end position="303"/>
    </location>
</feature>
<dbReference type="InterPro" id="IPR008258">
    <property type="entry name" value="Transglycosylase_SLT_dom_1"/>
</dbReference>
<proteinExistence type="predicted"/>
<dbReference type="Gene3D" id="1.10.530.10">
    <property type="match status" value="1"/>
</dbReference>
<protein>
    <recommendedName>
        <fullName evidence="1">Transglycosylase SLT domain-containing protein</fullName>
    </recommendedName>
</protein>
<dbReference type="SUPFAM" id="SSF53955">
    <property type="entry name" value="Lysozyme-like"/>
    <property type="match status" value="1"/>
</dbReference>
<sequence>MGFIKPARPWWGALVAVFWALLNHNVALAESPVLPQLNWAEVVRDKPYADSQGVYDNVMTVRRWILTRSGHCTHENRHVLFDRRGTFLNYIDDAIDSVETQLRLNATRQDMVREGRVHAWVEGNASTLGYPFAIRCHQPNVDLPLAIKRYMGEHPDGRLTGTWDGITVGTATKQVSIHDTLYAVYQRRAQQKRISLPINLLPDLAGILIIESGGVREARSNAKARGILQLTPLVLKDCGVPTNKHLHRIAQIDCALWLFERNHRMLQGPFLARFGHLPVEKQEQLYRLILIQAYHGGPGRIRSLLVDEEYSKPAQYFADNHEHFSAGDISFGMVFHNLGRNRLGFASLYYTADTRIAAQLLESIGNKNLDVLPGREVPPQAPNAVAALQK</sequence>
<keyword evidence="3" id="KW-1185">Reference proteome</keyword>
<evidence type="ECO:0000259" key="1">
    <source>
        <dbReference type="Pfam" id="PF01464"/>
    </source>
</evidence>
<dbReference type="Proteomes" id="UP001501337">
    <property type="component" value="Unassembled WGS sequence"/>
</dbReference>
<organism evidence="2 3">
    <name type="scientific">Allohahella marinimesophila</name>
    <dbReference type="NCBI Taxonomy" id="1054972"/>
    <lineage>
        <taxon>Bacteria</taxon>
        <taxon>Pseudomonadati</taxon>
        <taxon>Pseudomonadota</taxon>
        <taxon>Gammaproteobacteria</taxon>
        <taxon>Oceanospirillales</taxon>
        <taxon>Hahellaceae</taxon>
        <taxon>Allohahella</taxon>
    </lineage>
</organism>
<dbReference type="EMBL" id="BAABBO010000012">
    <property type="protein sequence ID" value="GAA3970647.1"/>
    <property type="molecule type" value="Genomic_DNA"/>
</dbReference>
<accession>A0ABP7PTA0</accession>
<dbReference type="InterPro" id="IPR023346">
    <property type="entry name" value="Lysozyme-like_dom_sf"/>
</dbReference>